<dbReference type="InterPro" id="IPR001296">
    <property type="entry name" value="Glyco_trans_1"/>
</dbReference>
<dbReference type="SUPFAM" id="SSF53756">
    <property type="entry name" value="UDP-Glycosyltransferase/glycogen phosphorylase"/>
    <property type="match status" value="1"/>
</dbReference>
<dbReference type="Gene3D" id="3.40.50.2000">
    <property type="entry name" value="Glycogen Phosphorylase B"/>
    <property type="match status" value="2"/>
</dbReference>
<protein>
    <submittedName>
        <fullName evidence="4">Glycosyltransferase family 4 protein</fullName>
    </submittedName>
</protein>
<dbReference type="Pfam" id="PF13439">
    <property type="entry name" value="Glyco_transf_4"/>
    <property type="match status" value="1"/>
</dbReference>
<dbReference type="RefSeq" id="WP_345110097.1">
    <property type="nucleotide sequence ID" value="NZ_BAABDH010000014.1"/>
</dbReference>
<evidence type="ECO:0000313" key="5">
    <source>
        <dbReference type="Proteomes" id="UP001499909"/>
    </source>
</evidence>
<dbReference type="EMBL" id="BAABDH010000014">
    <property type="protein sequence ID" value="GAA3923180.1"/>
    <property type="molecule type" value="Genomic_DNA"/>
</dbReference>
<name>A0ABP7MJU7_9BACT</name>
<feature type="domain" description="Glycosyltransferase subfamily 4-like N-terminal" evidence="3">
    <location>
        <begin position="37"/>
        <end position="191"/>
    </location>
</feature>
<comment type="caution">
    <text evidence="4">The sequence shown here is derived from an EMBL/GenBank/DDBJ whole genome shotgun (WGS) entry which is preliminary data.</text>
</comment>
<dbReference type="Proteomes" id="UP001499909">
    <property type="component" value="Unassembled WGS sequence"/>
</dbReference>
<feature type="domain" description="Glycosyl transferase family 1" evidence="2">
    <location>
        <begin position="201"/>
        <end position="373"/>
    </location>
</feature>
<feature type="compositionally biased region" description="Pro residues" evidence="1">
    <location>
        <begin position="1"/>
        <end position="12"/>
    </location>
</feature>
<reference evidence="5" key="1">
    <citation type="journal article" date="2019" name="Int. J. Syst. Evol. Microbiol.">
        <title>The Global Catalogue of Microorganisms (GCM) 10K type strain sequencing project: providing services to taxonomists for standard genome sequencing and annotation.</title>
        <authorList>
            <consortium name="The Broad Institute Genomics Platform"/>
            <consortium name="The Broad Institute Genome Sequencing Center for Infectious Disease"/>
            <person name="Wu L."/>
            <person name="Ma J."/>
        </authorList>
    </citation>
    <scope>NUCLEOTIDE SEQUENCE [LARGE SCALE GENOMIC DNA]</scope>
    <source>
        <strain evidence="5">JCM 17214</strain>
    </source>
</reference>
<organism evidence="4 5">
    <name type="scientific">Hymenobacter algoricola</name>
    <dbReference type="NCBI Taxonomy" id="486267"/>
    <lineage>
        <taxon>Bacteria</taxon>
        <taxon>Pseudomonadati</taxon>
        <taxon>Bacteroidota</taxon>
        <taxon>Cytophagia</taxon>
        <taxon>Cytophagales</taxon>
        <taxon>Hymenobacteraceae</taxon>
        <taxon>Hymenobacter</taxon>
    </lineage>
</organism>
<dbReference type="PANTHER" id="PTHR45947:SF3">
    <property type="entry name" value="SULFOQUINOVOSYL TRANSFERASE SQD2"/>
    <property type="match status" value="1"/>
</dbReference>
<gene>
    <name evidence="4" type="ORF">GCM10022406_06770</name>
</gene>
<keyword evidence="5" id="KW-1185">Reference proteome</keyword>
<feature type="region of interest" description="Disordered" evidence="1">
    <location>
        <begin position="1"/>
        <end position="20"/>
    </location>
</feature>
<dbReference type="Pfam" id="PF00534">
    <property type="entry name" value="Glycos_transf_1"/>
    <property type="match status" value="1"/>
</dbReference>
<dbReference type="InterPro" id="IPR050194">
    <property type="entry name" value="Glycosyltransferase_grp1"/>
</dbReference>
<sequence>MSAPVVPHPPVRPATTAPAENRNRPRLGVLCLSGSLGGLELNSLKFAAWMQLRGWDVTMLVPPATPLAELARQWVVPLELVVPRRGFRLPAAARTLLQQLEQRQIDVLIVTQNKDLGLATLVKLLRRGHLHLIYQQHMQLGLAKRDLFHTLRFRLLDAWLSPLPGLARQVLEKTRMAPGRVHVVPLGLPIEQFAPGAGSKAAARQALELPAQGPLLGILGRLDDGKGQDFVIEALHQLRTTSPHQARLVIMGEPTRNEGDTYLHRLRQLVATRGLEQHVFFRGFEPDPAVFYHAIDIFVLASTSETYGMVTLEAMAAGVPIVGSATGGTVELVQDGETGLLYPLGDVAACARHIGWCLENPVATRQRVIRAQQQVQLYSSQVQCAQTEAIIYSFPTKR</sequence>
<evidence type="ECO:0000259" key="3">
    <source>
        <dbReference type="Pfam" id="PF13439"/>
    </source>
</evidence>
<proteinExistence type="predicted"/>
<evidence type="ECO:0000313" key="4">
    <source>
        <dbReference type="EMBL" id="GAA3923180.1"/>
    </source>
</evidence>
<dbReference type="PANTHER" id="PTHR45947">
    <property type="entry name" value="SULFOQUINOVOSYL TRANSFERASE SQD2"/>
    <property type="match status" value="1"/>
</dbReference>
<accession>A0ABP7MJU7</accession>
<dbReference type="InterPro" id="IPR028098">
    <property type="entry name" value="Glyco_trans_4-like_N"/>
</dbReference>
<evidence type="ECO:0000256" key="1">
    <source>
        <dbReference type="SAM" id="MobiDB-lite"/>
    </source>
</evidence>
<dbReference type="CDD" id="cd03811">
    <property type="entry name" value="GT4_GT28_WabH-like"/>
    <property type="match status" value="1"/>
</dbReference>
<evidence type="ECO:0000259" key="2">
    <source>
        <dbReference type="Pfam" id="PF00534"/>
    </source>
</evidence>